<dbReference type="Pfam" id="PF00903">
    <property type="entry name" value="Glyoxalase"/>
    <property type="match status" value="1"/>
</dbReference>
<sequence length="149" mass="16896">MQLNHYLNFQGETEAAFNFYKSVFGGEFSNLTRYGEMPPEEGVTLSEADKNLILHVSLPINEFTELMASDTNDQFCAQTNTPFTKGNNHYISINLNVDEQAEAKRLFDALSVNGQIEMPLEKTFWGALYGAFTDQFGIKWMVNCQLEAM</sequence>
<evidence type="ECO:0000313" key="3">
    <source>
        <dbReference type="Proteomes" id="UP000546536"/>
    </source>
</evidence>
<name>A0ABX1V9M2_9GAMM</name>
<proteinExistence type="predicted"/>
<dbReference type="PANTHER" id="PTHR33990">
    <property type="entry name" value="PROTEIN YJDN-RELATED"/>
    <property type="match status" value="1"/>
</dbReference>
<comment type="caution">
    <text evidence="2">The sequence shown here is derived from an EMBL/GenBank/DDBJ whole genome shotgun (WGS) entry which is preliminary data.</text>
</comment>
<dbReference type="PANTHER" id="PTHR33990:SF1">
    <property type="entry name" value="PROTEIN YJDN"/>
    <property type="match status" value="1"/>
</dbReference>
<dbReference type="Gene3D" id="3.10.180.10">
    <property type="entry name" value="2,3-Dihydroxybiphenyl 1,2-Dioxygenase, domain 1"/>
    <property type="match status" value="1"/>
</dbReference>
<keyword evidence="3" id="KW-1185">Reference proteome</keyword>
<accession>A0ABX1V9M2</accession>
<evidence type="ECO:0000313" key="2">
    <source>
        <dbReference type="EMBL" id="NNH88892.1"/>
    </source>
</evidence>
<evidence type="ECO:0000259" key="1">
    <source>
        <dbReference type="Pfam" id="PF00903"/>
    </source>
</evidence>
<reference evidence="2 3" key="1">
    <citation type="submission" date="2020-04" db="EMBL/GenBank/DDBJ databases">
        <title>Acinetobacter Taxon 24.</title>
        <authorList>
            <person name="Nemec A."/>
            <person name="Radolfova-Krizova L."/>
            <person name="Higgins P.G."/>
            <person name="Spanelova P."/>
        </authorList>
    </citation>
    <scope>NUCLEOTIDE SEQUENCE [LARGE SCALE GENOMIC DNA]</scope>
    <source>
        <strain evidence="2 3">ANC 4279</strain>
    </source>
</reference>
<dbReference type="InterPro" id="IPR004360">
    <property type="entry name" value="Glyas_Fos-R_dOase_dom"/>
</dbReference>
<dbReference type="RefSeq" id="WP_171545065.1">
    <property type="nucleotide sequence ID" value="NZ_JABERG010000024.1"/>
</dbReference>
<dbReference type="InterPro" id="IPR028973">
    <property type="entry name" value="PhnB-like"/>
</dbReference>
<protein>
    <submittedName>
        <fullName evidence="2">VOC family protein</fullName>
    </submittedName>
</protein>
<dbReference type="CDD" id="cd06588">
    <property type="entry name" value="PhnB_like"/>
    <property type="match status" value="1"/>
</dbReference>
<feature type="domain" description="Glyoxalase/fosfomycin resistance/dioxygenase" evidence="1">
    <location>
        <begin position="3"/>
        <end position="142"/>
    </location>
</feature>
<organism evidence="2 3">
    <name type="scientific">Acinetobacter terrae</name>
    <dbReference type="NCBI Taxonomy" id="2731247"/>
    <lineage>
        <taxon>Bacteria</taxon>
        <taxon>Pseudomonadati</taxon>
        <taxon>Pseudomonadota</taxon>
        <taxon>Gammaproteobacteria</taxon>
        <taxon>Moraxellales</taxon>
        <taxon>Moraxellaceae</taxon>
        <taxon>Acinetobacter</taxon>
        <taxon>Acinetobacter Taxon 24</taxon>
    </lineage>
</organism>
<dbReference type="InterPro" id="IPR029068">
    <property type="entry name" value="Glyas_Bleomycin-R_OHBP_Dase"/>
</dbReference>
<dbReference type="SUPFAM" id="SSF54593">
    <property type="entry name" value="Glyoxalase/Bleomycin resistance protein/Dihydroxybiphenyl dioxygenase"/>
    <property type="match status" value="1"/>
</dbReference>
<gene>
    <name evidence="2" type="ORF">HLH13_14525</name>
</gene>
<dbReference type="EMBL" id="JABERG010000024">
    <property type="protein sequence ID" value="NNH88892.1"/>
    <property type="molecule type" value="Genomic_DNA"/>
</dbReference>
<dbReference type="Proteomes" id="UP000546536">
    <property type="component" value="Unassembled WGS sequence"/>
</dbReference>